<evidence type="ECO:0000256" key="1">
    <source>
        <dbReference type="ARBA" id="ARBA00022801"/>
    </source>
</evidence>
<keyword evidence="3" id="KW-1133">Transmembrane helix</keyword>
<dbReference type="Gene3D" id="2.40.260.10">
    <property type="entry name" value="Sortase"/>
    <property type="match status" value="1"/>
</dbReference>
<evidence type="ECO:0000313" key="4">
    <source>
        <dbReference type="EMBL" id="MFB9451921.1"/>
    </source>
</evidence>
<feature type="region of interest" description="Disordered" evidence="2">
    <location>
        <begin position="1"/>
        <end position="35"/>
    </location>
</feature>
<evidence type="ECO:0000256" key="2">
    <source>
        <dbReference type="SAM" id="MobiDB-lite"/>
    </source>
</evidence>
<evidence type="ECO:0000313" key="5">
    <source>
        <dbReference type="Proteomes" id="UP001589608"/>
    </source>
</evidence>
<proteinExistence type="predicted"/>
<keyword evidence="1" id="KW-0378">Hydrolase</keyword>
<comment type="caution">
    <text evidence="4">The sequence shown here is derived from an EMBL/GenBank/DDBJ whole genome shotgun (WGS) entry which is preliminary data.</text>
</comment>
<evidence type="ECO:0000256" key="3">
    <source>
        <dbReference type="SAM" id="Phobius"/>
    </source>
</evidence>
<sequence length="317" mass="33628">MSAPAIAPPPEAPPIDITPGPVPYEPPRRPRRQATPAVQVITTAITLLSLTLLGFGGYAGFLSRLHHDREQLTAYADFRKDLALGLAPTGQTQPEHPERLLELGTPVAVIDIPKLHRKEVVFEGTTGAVLQKGPGHRRDTPLPGQAGVSVIMGRATTYGGPFGGLQTLLPGDEFTVVTGQGEHRFTVLGVRHGGMPVPPAPAAGKGRLVLTTAYGGMFAPTDALRVDADLTSEPKQSPSRRLATSQLYPAEQVMAIDTGVWFPLVFVGEGLLLAVALVSAARAFWGVWQAWIVAVPVVGYLGIATADYVSRLLPNLI</sequence>
<dbReference type="Pfam" id="PF04203">
    <property type="entry name" value="Sortase"/>
    <property type="match status" value="1"/>
</dbReference>
<protein>
    <submittedName>
        <fullName evidence="4">Sortase</fullName>
    </submittedName>
</protein>
<keyword evidence="5" id="KW-1185">Reference proteome</keyword>
<dbReference type="SUPFAM" id="SSF63817">
    <property type="entry name" value="Sortase"/>
    <property type="match status" value="1"/>
</dbReference>
<name>A0ABV5MSR5_9ACTN</name>
<dbReference type="Proteomes" id="UP001589608">
    <property type="component" value="Unassembled WGS sequence"/>
</dbReference>
<dbReference type="InterPro" id="IPR023365">
    <property type="entry name" value="Sortase_dom-sf"/>
</dbReference>
<keyword evidence="3" id="KW-0472">Membrane</keyword>
<feature type="transmembrane region" description="Helical" evidence="3">
    <location>
        <begin position="260"/>
        <end position="281"/>
    </location>
</feature>
<dbReference type="InterPro" id="IPR005754">
    <property type="entry name" value="Sortase"/>
</dbReference>
<accession>A0ABV5MSR5</accession>
<dbReference type="EMBL" id="JBHMCA010000096">
    <property type="protein sequence ID" value="MFB9451921.1"/>
    <property type="molecule type" value="Genomic_DNA"/>
</dbReference>
<reference evidence="4 5" key="1">
    <citation type="submission" date="2024-09" db="EMBL/GenBank/DDBJ databases">
        <authorList>
            <person name="Sun Q."/>
            <person name="Mori K."/>
        </authorList>
    </citation>
    <scope>NUCLEOTIDE SEQUENCE [LARGE SCALE GENOMIC DNA]</scope>
    <source>
        <strain evidence="4 5">JCM 3307</strain>
    </source>
</reference>
<feature type="transmembrane region" description="Helical" evidence="3">
    <location>
        <begin position="37"/>
        <end position="61"/>
    </location>
</feature>
<organism evidence="4 5">
    <name type="scientific">Dactylosporangium vinaceum</name>
    <dbReference type="NCBI Taxonomy" id="53362"/>
    <lineage>
        <taxon>Bacteria</taxon>
        <taxon>Bacillati</taxon>
        <taxon>Actinomycetota</taxon>
        <taxon>Actinomycetes</taxon>
        <taxon>Micromonosporales</taxon>
        <taxon>Micromonosporaceae</taxon>
        <taxon>Dactylosporangium</taxon>
    </lineage>
</organism>
<feature type="transmembrane region" description="Helical" evidence="3">
    <location>
        <begin position="287"/>
        <end position="309"/>
    </location>
</feature>
<gene>
    <name evidence="4" type="ORF">ACFFTR_53425</name>
</gene>
<keyword evidence="3" id="KW-0812">Transmembrane</keyword>
<feature type="compositionally biased region" description="Pro residues" evidence="2">
    <location>
        <begin position="1"/>
        <end position="13"/>
    </location>
</feature>
<dbReference type="RefSeq" id="WP_223101362.1">
    <property type="nucleotide sequence ID" value="NZ_CP061913.1"/>
</dbReference>